<organism evidence="3 4">
    <name type="scientific">Methylobacterium nonmethylotrophicum</name>
    <dbReference type="NCBI Taxonomy" id="1141884"/>
    <lineage>
        <taxon>Bacteria</taxon>
        <taxon>Pseudomonadati</taxon>
        <taxon>Pseudomonadota</taxon>
        <taxon>Alphaproteobacteria</taxon>
        <taxon>Hyphomicrobiales</taxon>
        <taxon>Methylobacteriaceae</taxon>
        <taxon>Methylobacterium</taxon>
    </lineage>
</organism>
<accession>A0A4Z0NM70</accession>
<dbReference type="Proteomes" id="UP000297535">
    <property type="component" value="Unassembled WGS sequence"/>
</dbReference>
<evidence type="ECO:0000256" key="2">
    <source>
        <dbReference type="SAM" id="SignalP"/>
    </source>
</evidence>
<dbReference type="AlphaFoldDB" id="A0A4Z0NM70"/>
<dbReference type="EMBL" id="SRLB01000013">
    <property type="protein sequence ID" value="TGD97668.1"/>
    <property type="molecule type" value="Genomic_DNA"/>
</dbReference>
<feature type="region of interest" description="Disordered" evidence="1">
    <location>
        <begin position="27"/>
        <end position="109"/>
    </location>
</feature>
<name>A0A4Z0NM70_9HYPH</name>
<evidence type="ECO:0000313" key="4">
    <source>
        <dbReference type="Proteomes" id="UP000297535"/>
    </source>
</evidence>
<keyword evidence="2" id="KW-0732">Signal</keyword>
<dbReference type="RefSeq" id="WP_135416738.1">
    <property type="nucleotide sequence ID" value="NZ_SRLB01000013.1"/>
</dbReference>
<protein>
    <submittedName>
        <fullName evidence="3">Uncharacterized protein</fullName>
    </submittedName>
</protein>
<feature type="signal peptide" evidence="2">
    <location>
        <begin position="1"/>
        <end position="21"/>
    </location>
</feature>
<keyword evidence="4" id="KW-1185">Reference proteome</keyword>
<evidence type="ECO:0000256" key="1">
    <source>
        <dbReference type="SAM" id="MobiDB-lite"/>
    </source>
</evidence>
<feature type="chain" id="PRO_5021235417" evidence="2">
    <location>
        <begin position="22"/>
        <end position="109"/>
    </location>
</feature>
<dbReference type="OrthoDB" id="7999342at2"/>
<proteinExistence type="predicted"/>
<comment type="caution">
    <text evidence="3">The sequence shown here is derived from an EMBL/GenBank/DDBJ whole genome shotgun (WGS) entry which is preliminary data.</text>
</comment>
<gene>
    <name evidence="3" type="ORF">EU555_18700</name>
</gene>
<reference evidence="3 4" key="1">
    <citation type="submission" date="2019-04" db="EMBL/GenBank/DDBJ databases">
        <authorList>
            <person name="Feng G."/>
            <person name="Zhu H."/>
        </authorList>
    </citation>
    <scope>NUCLEOTIDE SEQUENCE [LARGE SCALE GENOMIC DNA]</scope>
    <source>
        <strain evidence="3 4">6HR-1</strain>
    </source>
</reference>
<evidence type="ECO:0000313" key="3">
    <source>
        <dbReference type="EMBL" id="TGD97668.1"/>
    </source>
</evidence>
<sequence length="109" mass="10887">MMTRNLLCALVLAAFTGGAAAQDAPSAYRYSGQHSGGPAGALVPEGAPAPVVHRPVDPAYRYSGTHAGGPADALVPAGTPVPATRRATDPAYRYPGSHAGGPADALIPE</sequence>